<keyword evidence="3" id="KW-1185">Reference proteome</keyword>
<dbReference type="EMBL" id="JAEVFJ010000022">
    <property type="protein sequence ID" value="KAH8096896.1"/>
    <property type="molecule type" value="Genomic_DNA"/>
</dbReference>
<keyword evidence="1" id="KW-0812">Transmembrane</keyword>
<reference evidence="2" key="1">
    <citation type="journal article" date="2021" name="New Phytol.">
        <title>Evolutionary innovations through gain and loss of genes in the ectomycorrhizal Boletales.</title>
        <authorList>
            <person name="Wu G."/>
            <person name="Miyauchi S."/>
            <person name="Morin E."/>
            <person name="Kuo A."/>
            <person name="Drula E."/>
            <person name="Varga T."/>
            <person name="Kohler A."/>
            <person name="Feng B."/>
            <person name="Cao Y."/>
            <person name="Lipzen A."/>
            <person name="Daum C."/>
            <person name="Hundley H."/>
            <person name="Pangilinan J."/>
            <person name="Johnson J."/>
            <person name="Barry K."/>
            <person name="LaButti K."/>
            <person name="Ng V."/>
            <person name="Ahrendt S."/>
            <person name="Min B."/>
            <person name="Choi I.G."/>
            <person name="Park H."/>
            <person name="Plett J.M."/>
            <person name="Magnuson J."/>
            <person name="Spatafora J.W."/>
            <person name="Nagy L.G."/>
            <person name="Henrissat B."/>
            <person name="Grigoriev I.V."/>
            <person name="Yang Z.L."/>
            <person name="Xu J."/>
            <person name="Martin F.M."/>
        </authorList>
    </citation>
    <scope>NUCLEOTIDE SEQUENCE</scope>
    <source>
        <strain evidence="2">KKN 215</strain>
    </source>
</reference>
<keyword evidence="1" id="KW-0472">Membrane</keyword>
<keyword evidence="1" id="KW-1133">Transmembrane helix</keyword>
<sequence>MVDWRSREVEAVCLEVYVRLEAFILGVFLYWVCLTLRTVEIPLLSRTLAFSYPYIPYLLGRAGGVAGAVLIIIISLEDYGPFCERLLPLMPVVAAIVVTCSSTNIALRPLTLFRRSYYALCVLLLLSIVHWLMAIVGIIFVLKGKPDPSRISPTGACVAARSAGYERNNMVILFYVYTMLWDITILIFTIIGLVIRLPAQASPLWRGLYSQGVAYVVATILLNIPMLIFTSLDLNATMNTMFAAPGAIISIMASSAAVISIMKTKMTRPGRQRNSPQRFAIELQPISHQSAGPSEGLFTSHIDAPSPCILPIHDCSR</sequence>
<feature type="transmembrane region" description="Helical" evidence="1">
    <location>
        <begin position="119"/>
        <end position="142"/>
    </location>
</feature>
<evidence type="ECO:0000313" key="3">
    <source>
        <dbReference type="Proteomes" id="UP000813824"/>
    </source>
</evidence>
<feature type="transmembrane region" description="Helical" evidence="1">
    <location>
        <begin position="86"/>
        <end position="107"/>
    </location>
</feature>
<dbReference type="OrthoDB" id="3197626at2759"/>
<name>A0A8K0ULR2_9AGAR</name>
<organism evidence="2 3">
    <name type="scientific">Cristinia sonorae</name>
    <dbReference type="NCBI Taxonomy" id="1940300"/>
    <lineage>
        <taxon>Eukaryota</taxon>
        <taxon>Fungi</taxon>
        <taxon>Dikarya</taxon>
        <taxon>Basidiomycota</taxon>
        <taxon>Agaricomycotina</taxon>
        <taxon>Agaricomycetes</taxon>
        <taxon>Agaricomycetidae</taxon>
        <taxon>Agaricales</taxon>
        <taxon>Pleurotineae</taxon>
        <taxon>Stephanosporaceae</taxon>
        <taxon>Cristinia</taxon>
    </lineage>
</organism>
<feature type="transmembrane region" description="Helical" evidence="1">
    <location>
        <begin position="241"/>
        <end position="262"/>
    </location>
</feature>
<feature type="transmembrane region" description="Helical" evidence="1">
    <location>
        <begin position="207"/>
        <end position="229"/>
    </location>
</feature>
<dbReference type="AlphaFoldDB" id="A0A8K0ULR2"/>
<evidence type="ECO:0000313" key="2">
    <source>
        <dbReference type="EMBL" id="KAH8096896.1"/>
    </source>
</evidence>
<accession>A0A8K0ULR2</accession>
<proteinExistence type="predicted"/>
<evidence type="ECO:0000256" key="1">
    <source>
        <dbReference type="SAM" id="Phobius"/>
    </source>
</evidence>
<feature type="transmembrane region" description="Helical" evidence="1">
    <location>
        <begin position="172"/>
        <end position="195"/>
    </location>
</feature>
<dbReference type="Proteomes" id="UP000813824">
    <property type="component" value="Unassembled WGS sequence"/>
</dbReference>
<feature type="transmembrane region" description="Helical" evidence="1">
    <location>
        <begin position="54"/>
        <end position="74"/>
    </location>
</feature>
<feature type="transmembrane region" description="Helical" evidence="1">
    <location>
        <begin position="16"/>
        <end position="33"/>
    </location>
</feature>
<comment type="caution">
    <text evidence="2">The sequence shown here is derived from an EMBL/GenBank/DDBJ whole genome shotgun (WGS) entry which is preliminary data.</text>
</comment>
<gene>
    <name evidence="2" type="ORF">BXZ70DRAFT_945062</name>
</gene>
<protein>
    <submittedName>
        <fullName evidence="2">Uncharacterized protein</fullName>
    </submittedName>
</protein>